<dbReference type="PROSITE" id="PS50043">
    <property type="entry name" value="HTH_LUXR_2"/>
    <property type="match status" value="1"/>
</dbReference>
<comment type="caution">
    <text evidence="5">Lacks conserved residue(s) required for the propagation of feature annotation.</text>
</comment>
<dbReference type="InterPro" id="IPR011006">
    <property type="entry name" value="CheY-like_superfamily"/>
</dbReference>
<evidence type="ECO:0000313" key="8">
    <source>
        <dbReference type="EMBL" id="TDW96153.1"/>
    </source>
</evidence>
<sequence length="240" mass="27538">MSVLYHRPVLIILKQRRMEELFSMERPCTVLIVELWALIRSGVKQILESQNEPVYRYRVLLAQDASEAIRKLTRNPVDIVLMGDNVQIGGTPLLIKEMLKVYPDLRILVMADLPLSNHVKAAQEAGALGYLHKNLTHQDLLEAIWKTYNGNVYYSSSVANRLLEDERMDYETRMKAEAKLSNRELQVLRLIASGMTTPQISVELSIGRRTAETYRKNLLQKTRTQNAPGLVRYAFTNKLL</sequence>
<dbReference type="AlphaFoldDB" id="A0A4R8DF00"/>
<dbReference type="InterPro" id="IPR039420">
    <property type="entry name" value="WalR-like"/>
</dbReference>
<evidence type="ECO:0000256" key="3">
    <source>
        <dbReference type="ARBA" id="ARBA00023125"/>
    </source>
</evidence>
<dbReference type="PANTHER" id="PTHR43214">
    <property type="entry name" value="TWO-COMPONENT RESPONSE REGULATOR"/>
    <property type="match status" value="1"/>
</dbReference>
<dbReference type="InterPro" id="IPR001789">
    <property type="entry name" value="Sig_transdc_resp-reg_receiver"/>
</dbReference>
<dbReference type="GO" id="GO:0003677">
    <property type="term" value="F:DNA binding"/>
    <property type="evidence" value="ECO:0007669"/>
    <property type="project" value="UniProtKB-KW"/>
</dbReference>
<dbReference type="RefSeq" id="WP_133996165.1">
    <property type="nucleotide sequence ID" value="NZ_SODV01000002.1"/>
</dbReference>
<dbReference type="Pfam" id="PF00072">
    <property type="entry name" value="Response_reg"/>
    <property type="match status" value="1"/>
</dbReference>
<keyword evidence="9" id="KW-1185">Reference proteome</keyword>
<dbReference type="CDD" id="cd06170">
    <property type="entry name" value="LuxR_C_like"/>
    <property type="match status" value="1"/>
</dbReference>
<dbReference type="InterPro" id="IPR058245">
    <property type="entry name" value="NreC/VraR/RcsB-like_REC"/>
</dbReference>
<feature type="domain" description="HTH luxR-type" evidence="6">
    <location>
        <begin position="173"/>
        <end position="238"/>
    </location>
</feature>
<dbReference type="GO" id="GO:0006355">
    <property type="term" value="P:regulation of DNA-templated transcription"/>
    <property type="evidence" value="ECO:0007669"/>
    <property type="project" value="InterPro"/>
</dbReference>
<dbReference type="SMART" id="SM00448">
    <property type="entry name" value="REC"/>
    <property type="match status" value="1"/>
</dbReference>
<dbReference type="PRINTS" id="PR00038">
    <property type="entry name" value="HTHLUXR"/>
</dbReference>
<dbReference type="CDD" id="cd17535">
    <property type="entry name" value="REC_NarL-like"/>
    <property type="match status" value="1"/>
</dbReference>
<organism evidence="8 9">
    <name type="scientific">Dinghuibacter silviterrae</name>
    <dbReference type="NCBI Taxonomy" id="1539049"/>
    <lineage>
        <taxon>Bacteria</taxon>
        <taxon>Pseudomonadati</taxon>
        <taxon>Bacteroidota</taxon>
        <taxon>Chitinophagia</taxon>
        <taxon>Chitinophagales</taxon>
        <taxon>Chitinophagaceae</taxon>
        <taxon>Dinghuibacter</taxon>
    </lineage>
</organism>
<keyword evidence="2" id="KW-0805">Transcription regulation</keyword>
<evidence type="ECO:0000259" key="7">
    <source>
        <dbReference type="PROSITE" id="PS50110"/>
    </source>
</evidence>
<dbReference type="PROSITE" id="PS50110">
    <property type="entry name" value="RESPONSE_REGULATORY"/>
    <property type="match status" value="1"/>
</dbReference>
<dbReference type="GO" id="GO:0000160">
    <property type="term" value="P:phosphorelay signal transduction system"/>
    <property type="evidence" value="ECO:0007669"/>
    <property type="project" value="InterPro"/>
</dbReference>
<evidence type="ECO:0000256" key="1">
    <source>
        <dbReference type="ARBA" id="ARBA00022553"/>
    </source>
</evidence>
<reference evidence="8 9" key="1">
    <citation type="submission" date="2019-03" db="EMBL/GenBank/DDBJ databases">
        <title>Genomic Encyclopedia of Type Strains, Phase IV (KMG-IV): sequencing the most valuable type-strain genomes for metagenomic binning, comparative biology and taxonomic classification.</title>
        <authorList>
            <person name="Goeker M."/>
        </authorList>
    </citation>
    <scope>NUCLEOTIDE SEQUENCE [LARGE SCALE GENOMIC DNA]</scope>
    <source>
        <strain evidence="8 9">DSM 100059</strain>
    </source>
</reference>
<dbReference type="Pfam" id="PF00196">
    <property type="entry name" value="GerE"/>
    <property type="match status" value="1"/>
</dbReference>
<feature type="domain" description="Response regulatory" evidence="7">
    <location>
        <begin position="29"/>
        <end position="148"/>
    </location>
</feature>
<dbReference type="InterPro" id="IPR016032">
    <property type="entry name" value="Sig_transdc_resp-reg_C-effctor"/>
</dbReference>
<dbReference type="Proteomes" id="UP000294498">
    <property type="component" value="Unassembled WGS sequence"/>
</dbReference>
<dbReference type="Gene3D" id="3.40.50.2300">
    <property type="match status" value="1"/>
</dbReference>
<dbReference type="InterPro" id="IPR000792">
    <property type="entry name" value="Tscrpt_reg_LuxR_C"/>
</dbReference>
<dbReference type="SUPFAM" id="SSF52172">
    <property type="entry name" value="CheY-like"/>
    <property type="match status" value="1"/>
</dbReference>
<gene>
    <name evidence="8" type="ORF">EDB95_3976</name>
</gene>
<keyword evidence="1" id="KW-0597">Phosphoprotein</keyword>
<proteinExistence type="predicted"/>
<dbReference type="SUPFAM" id="SSF46894">
    <property type="entry name" value="C-terminal effector domain of the bipartite response regulators"/>
    <property type="match status" value="1"/>
</dbReference>
<name>A0A4R8DF00_9BACT</name>
<evidence type="ECO:0000256" key="2">
    <source>
        <dbReference type="ARBA" id="ARBA00023015"/>
    </source>
</evidence>
<protein>
    <submittedName>
        <fullName evidence="8">NarL family two-component system response regulator LiaR</fullName>
    </submittedName>
</protein>
<dbReference type="EMBL" id="SODV01000002">
    <property type="protein sequence ID" value="TDW96153.1"/>
    <property type="molecule type" value="Genomic_DNA"/>
</dbReference>
<keyword evidence="3" id="KW-0238">DNA-binding</keyword>
<evidence type="ECO:0000256" key="4">
    <source>
        <dbReference type="ARBA" id="ARBA00023163"/>
    </source>
</evidence>
<evidence type="ECO:0000256" key="5">
    <source>
        <dbReference type="PROSITE-ProRule" id="PRU00169"/>
    </source>
</evidence>
<dbReference type="PANTHER" id="PTHR43214:SF41">
    <property type="entry name" value="NITRATE_NITRITE RESPONSE REGULATOR PROTEIN NARP"/>
    <property type="match status" value="1"/>
</dbReference>
<dbReference type="SMART" id="SM00421">
    <property type="entry name" value="HTH_LUXR"/>
    <property type="match status" value="1"/>
</dbReference>
<keyword evidence="4" id="KW-0804">Transcription</keyword>
<comment type="caution">
    <text evidence="8">The sequence shown here is derived from an EMBL/GenBank/DDBJ whole genome shotgun (WGS) entry which is preliminary data.</text>
</comment>
<accession>A0A4R8DF00</accession>
<evidence type="ECO:0000259" key="6">
    <source>
        <dbReference type="PROSITE" id="PS50043"/>
    </source>
</evidence>
<dbReference type="OrthoDB" id="965844at2"/>
<evidence type="ECO:0000313" key="9">
    <source>
        <dbReference type="Proteomes" id="UP000294498"/>
    </source>
</evidence>